<organism evidence="1 2">
    <name type="scientific">Anaerorhabdus furcosa</name>
    <dbReference type="NCBI Taxonomy" id="118967"/>
    <lineage>
        <taxon>Bacteria</taxon>
        <taxon>Bacillati</taxon>
        <taxon>Bacillota</taxon>
        <taxon>Erysipelotrichia</taxon>
        <taxon>Erysipelotrichales</taxon>
        <taxon>Erysipelotrichaceae</taxon>
        <taxon>Anaerorhabdus</taxon>
    </lineage>
</organism>
<proteinExistence type="predicted"/>
<dbReference type="AlphaFoldDB" id="A0A1T4LQB6"/>
<evidence type="ECO:0000313" key="1">
    <source>
        <dbReference type="EMBL" id="SJZ56922.1"/>
    </source>
</evidence>
<protein>
    <submittedName>
        <fullName evidence="1">Uncharacterized protein</fullName>
    </submittedName>
</protein>
<dbReference type="RefSeq" id="WP_143254387.1">
    <property type="nucleotide sequence ID" value="NZ_FUWY01000002.1"/>
</dbReference>
<accession>A0A1T4LQB6</accession>
<reference evidence="2" key="1">
    <citation type="submission" date="2017-02" db="EMBL/GenBank/DDBJ databases">
        <authorList>
            <person name="Varghese N."/>
            <person name="Submissions S."/>
        </authorList>
    </citation>
    <scope>NUCLEOTIDE SEQUENCE [LARGE SCALE GENOMIC DNA]</scope>
    <source>
        <strain evidence="2">ATCC 25662</strain>
    </source>
</reference>
<name>A0A1T4LQB6_9FIRM</name>
<sequence>MKKSELIARGFTTEQINYVFAENGKDINAEKLKTQKVVKEITELKELFNSQSKIATTNGVDANVLDTQQIKNKSILNDIEEQKVCVNFEKDKDLLKIQITFPINDVNIEK</sequence>
<evidence type="ECO:0000313" key="2">
    <source>
        <dbReference type="Proteomes" id="UP000243297"/>
    </source>
</evidence>
<dbReference type="STRING" id="118967.SAMN02745191_1004"/>
<dbReference type="EMBL" id="FUWY01000002">
    <property type="protein sequence ID" value="SJZ56922.1"/>
    <property type="molecule type" value="Genomic_DNA"/>
</dbReference>
<dbReference type="Proteomes" id="UP000243297">
    <property type="component" value="Unassembled WGS sequence"/>
</dbReference>
<gene>
    <name evidence="1" type="ORF">SAMN02745191_1004</name>
</gene>
<keyword evidence="2" id="KW-1185">Reference proteome</keyword>